<dbReference type="InterPro" id="IPR001894">
    <property type="entry name" value="Cathelicidin-like"/>
</dbReference>
<dbReference type="GO" id="GO:0001530">
    <property type="term" value="F:lipopolysaccharide binding"/>
    <property type="evidence" value="ECO:0007669"/>
    <property type="project" value="TreeGrafter"/>
</dbReference>
<evidence type="ECO:0000256" key="1">
    <source>
        <dbReference type="ARBA" id="ARBA00004613"/>
    </source>
</evidence>
<dbReference type="GO" id="GO:0050829">
    <property type="term" value="P:defense response to Gram-negative bacterium"/>
    <property type="evidence" value="ECO:0007669"/>
    <property type="project" value="TreeGrafter"/>
</dbReference>
<evidence type="ECO:0000256" key="4">
    <source>
        <dbReference type="ARBA" id="ARBA00023157"/>
    </source>
</evidence>
<dbReference type="GeneID" id="103206344"/>
<evidence type="ECO:0000256" key="2">
    <source>
        <dbReference type="ARBA" id="ARBA00005320"/>
    </source>
</evidence>
<dbReference type="GO" id="GO:0050830">
    <property type="term" value="P:defense response to Gram-positive bacterium"/>
    <property type="evidence" value="ECO:0007669"/>
    <property type="project" value="TreeGrafter"/>
</dbReference>
<evidence type="ECO:0000313" key="6">
    <source>
        <dbReference type="Proteomes" id="UP000694850"/>
    </source>
</evidence>
<dbReference type="InterPro" id="IPR046350">
    <property type="entry name" value="Cystatin_sf"/>
</dbReference>
<dbReference type="PANTHER" id="PTHR10206:SF0">
    <property type="entry name" value="CATHELICIDIN B1-RELATED"/>
    <property type="match status" value="1"/>
</dbReference>
<dbReference type="GO" id="GO:0005615">
    <property type="term" value="C:extracellular space"/>
    <property type="evidence" value="ECO:0007669"/>
    <property type="project" value="TreeGrafter"/>
</dbReference>
<dbReference type="GO" id="GO:0045087">
    <property type="term" value="P:innate immune response"/>
    <property type="evidence" value="ECO:0007669"/>
    <property type="project" value="TreeGrafter"/>
</dbReference>
<keyword evidence="3" id="KW-0964">Secreted</keyword>
<keyword evidence="6" id="KW-1185">Reference proteome</keyword>
<feature type="signal peptide" evidence="5">
    <location>
        <begin position="1"/>
        <end position="19"/>
    </location>
</feature>
<evidence type="ECO:0000256" key="3">
    <source>
        <dbReference type="ARBA" id="ARBA00022525"/>
    </source>
</evidence>
<reference evidence="7" key="1">
    <citation type="submission" date="2025-08" db="UniProtKB">
        <authorList>
            <consortium name="RefSeq"/>
        </authorList>
    </citation>
    <scope>IDENTIFICATION</scope>
</reference>
<dbReference type="Pfam" id="PF00666">
    <property type="entry name" value="Cathelicidins"/>
    <property type="match status" value="1"/>
</dbReference>
<dbReference type="SUPFAM" id="SSF54403">
    <property type="entry name" value="Cystatin/monellin"/>
    <property type="match status" value="1"/>
</dbReference>
<gene>
    <name evidence="7" type="primary">LOC103206344</name>
</gene>
<dbReference type="PANTHER" id="PTHR10206">
    <property type="entry name" value="CATHELICIDIN"/>
    <property type="match status" value="1"/>
</dbReference>
<dbReference type="GO" id="GO:0061844">
    <property type="term" value="P:antimicrobial humoral immune response mediated by antimicrobial peptide"/>
    <property type="evidence" value="ECO:0007669"/>
    <property type="project" value="TreeGrafter"/>
</dbReference>
<accession>A0A8B7APP6</accession>
<organism evidence="6 7">
    <name type="scientific">Orycteropus afer afer</name>
    <dbReference type="NCBI Taxonomy" id="1230840"/>
    <lineage>
        <taxon>Eukaryota</taxon>
        <taxon>Metazoa</taxon>
        <taxon>Chordata</taxon>
        <taxon>Craniata</taxon>
        <taxon>Vertebrata</taxon>
        <taxon>Euteleostomi</taxon>
        <taxon>Mammalia</taxon>
        <taxon>Eutheria</taxon>
        <taxon>Afrotheria</taxon>
        <taxon>Tubulidentata</taxon>
        <taxon>Orycteropodidae</taxon>
        <taxon>Orycteropus</taxon>
    </lineage>
</organism>
<evidence type="ECO:0000256" key="5">
    <source>
        <dbReference type="SAM" id="SignalP"/>
    </source>
</evidence>
<feature type="non-terminal residue" evidence="7">
    <location>
        <position position="148"/>
    </location>
</feature>
<comment type="similarity">
    <text evidence="2">Belongs to the cathelicidin family.</text>
</comment>
<evidence type="ECO:0000313" key="7">
    <source>
        <dbReference type="RefSeq" id="XP_007949985.1"/>
    </source>
</evidence>
<sequence length="148" mass="16464">MKGTGVPALLLLLLGLTWAEPTSLTKNISLSQAEALEFALNIYNDQPDNNEYAFRVLQVQPLPEWDPTLSEPQLLQFVIKETECKMVEDLTPEHCPFKDNGQVKNCVALIGVGAKGLTVVPTCEPQKSARLVQALRGLKKFFKKLKDK</sequence>
<dbReference type="Proteomes" id="UP000694850">
    <property type="component" value="Unplaced"/>
</dbReference>
<name>A0A8B7APP6_ORYAF</name>
<dbReference type="RefSeq" id="XP_007949985.1">
    <property type="nucleotide sequence ID" value="XM_007951794.1"/>
</dbReference>
<proteinExistence type="inferred from homology"/>
<dbReference type="Gene3D" id="3.10.450.10">
    <property type="match status" value="1"/>
</dbReference>
<feature type="chain" id="PRO_5034714407" evidence="5">
    <location>
        <begin position="20"/>
        <end position="148"/>
    </location>
</feature>
<comment type="subcellular location">
    <subcellularLocation>
        <location evidence="1">Secreted</location>
    </subcellularLocation>
</comment>
<dbReference type="AlphaFoldDB" id="A0A8B7APP6"/>
<keyword evidence="4" id="KW-1015">Disulfide bond</keyword>
<protein>
    <submittedName>
        <fullName evidence="7">Batroxicidin-like</fullName>
    </submittedName>
</protein>
<dbReference type="OrthoDB" id="9930485at2759"/>
<keyword evidence="5" id="KW-0732">Signal</keyword>